<feature type="domain" description="Aldehyde dehydrogenase" evidence="15">
    <location>
        <begin position="128"/>
        <end position="492"/>
    </location>
</feature>
<dbReference type="FunFam" id="3.40.605.10:FF:000006">
    <property type="entry name" value="1-pyrroline-5-carboxylate dehydrogenase"/>
    <property type="match status" value="1"/>
</dbReference>
<dbReference type="PROSITE" id="PS00687">
    <property type="entry name" value="ALDEHYDE_DEHYDR_GLU"/>
    <property type="match status" value="1"/>
</dbReference>
<dbReference type="InterPro" id="IPR005931">
    <property type="entry name" value="P5CDH/ALDH4A1"/>
</dbReference>
<keyword evidence="7 12" id="KW-0642">Proline metabolism</keyword>
<keyword evidence="6 12" id="KW-0520">NAD</keyword>
<comment type="pathway">
    <text evidence="2 12">Amino-acid degradation; L-proline degradation into L-glutamate; L-glutamate from L-proline: step 2/2.</text>
</comment>
<dbReference type="InterPro" id="IPR016163">
    <property type="entry name" value="Ald_DH_C"/>
</dbReference>
<dbReference type="PROSITE" id="PS00070">
    <property type="entry name" value="ALDEHYDE_DEHYDR_CYS"/>
    <property type="match status" value="1"/>
</dbReference>
<keyword evidence="8" id="KW-0496">Mitochondrion</keyword>
<sequence>MTKDTRWQDLNLNLGFGLRGWFSSPCSIVALDFKIPGQSRTPVRNRGWDWRWLLLTCPPLFLPLVPRLCWKHISSLEVANEPVLTFTQGSPERDALQKALKELKGRTEAIPCVVGDEEVWTSDVRYQVSPFNHGHKVAKFCYADKALLHRAIEAALAARKEWDLKPVADRAQVFLKAADMLSGPRRAEILAKTMVGQGKTVIQAEIDAAAELIDFFRFNAKFAVELEGQQPISVPPSTNSVVYRGLEGFVAAISPFNFTAIGGNLAGAPALMGNVVLWKPSDTAMLASYAVYRVLREAGLPPNIIQFVPADGPTFGDTVTSSEHLCGINFTGSVPTFKHLWKQVAQNLDHFRTFPRLAGECGGKNFHFVHRSADVDSVVSGTLRSAFEYGGQKCSACSRLYVPGSLWPQIKGRLLEEHGKIKVGDPAEDFGTFFSAVIDAKSFGRIRKWLEHARSSPSLTILAGGQCDDSVGYFVEPCIIESKDPQEPIMKEVTGHLTEMRGVDHSHLTDKKLRLEEVRALPQDDCGEGIFPQPLGGRGHRTNDKPGGPHYVLRWTSPQVIKETHKPLGDWRYPYMQ</sequence>
<dbReference type="Gene3D" id="3.40.309.10">
    <property type="entry name" value="Aldehyde Dehydrogenase, Chain A, domain 2"/>
    <property type="match status" value="1"/>
</dbReference>
<evidence type="ECO:0000256" key="2">
    <source>
        <dbReference type="ARBA" id="ARBA00004786"/>
    </source>
</evidence>
<evidence type="ECO:0000256" key="7">
    <source>
        <dbReference type="ARBA" id="ARBA00023062"/>
    </source>
</evidence>
<evidence type="ECO:0000256" key="4">
    <source>
        <dbReference type="ARBA" id="ARBA00022946"/>
    </source>
</evidence>
<evidence type="ECO:0000313" key="16">
    <source>
        <dbReference type="Ensembl" id="ENSSSCP00050037205.1"/>
    </source>
</evidence>
<evidence type="ECO:0000256" key="8">
    <source>
        <dbReference type="ARBA" id="ARBA00023128"/>
    </source>
</evidence>
<dbReference type="UniPathway" id="UPA00261">
    <property type="reaction ID" value="UER00374"/>
</dbReference>
<dbReference type="InterPro" id="IPR016162">
    <property type="entry name" value="Ald_DH_N"/>
</dbReference>
<dbReference type="InterPro" id="IPR029510">
    <property type="entry name" value="Ald_DH_CS_GLU"/>
</dbReference>
<dbReference type="Ensembl" id="ENSSSCT00050086693.1">
    <property type="protein sequence ID" value="ENSSSCP00050037205.1"/>
    <property type="gene ID" value="ENSSSCG00050063653.1"/>
</dbReference>
<dbReference type="GO" id="GO:0003842">
    <property type="term" value="F:L-glutamate gamma-semialdehyde dehydrogenase activity"/>
    <property type="evidence" value="ECO:0007669"/>
    <property type="project" value="UniProtKB-UniRule"/>
</dbReference>
<protein>
    <recommendedName>
        <fullName evidence="12 13">Multifunctional fusion protein</fullName>
    </recommendedName>
    <domain>
        <recommendedName>
            <fullName evidence="13">Delta-1-pyrroline-5-carboxylate dehydrogenase</fullName>
            <shortName evidence="13">P5C dehydrogenase</shortName>
        </recommendedName>
        <alternativeName>
            <fullName evidence="12">L-glutamate gamma-semialdehyde dehydrogenase</fullName>
        </alternativeName>
    </domain>
    <domain>
        <recommendedName>
            <fullName evidence="12">L-glutamate gamma-semialdehyde dehydrogenase</fullName>
            <ecNumber evidence="12">1.2.1.88</ecNumber>
        </recommendedName>
    </domain>
</protein>
<dbReference type="EC" id="1.2.1.88" evidence="12"/>
<accession>A0A8D1NFQ2</accession>
<evidence type="ECO:0000256" key="1">
    <source>
        <dbReference type="ARBA" id="ARBA00004305"/>
    </source>
</evidence>
<evidence type="ECO:0000313" key="17">
    <source>
        <dbReference type="Proteomes" id="UP000694571"/>
    </source>
</evidence>
<feature type="active site" evidence="10">
    <location>
        <position position="360"/>
    </location>
</feature>
<evidence type="ECO:0000256" key="5">
    <source>
        <dbReference type="ARBA" id="ARBA00023002"/>
    </source>
</evidence>
<comment type="subcellular location">
    <subcellularLocation>
        <location evidence="1">Mitochondrion matrix</location>
    </subcellularLocation>
</comment>
<feature type="region of interest" description="Disordered" evidence="14">
    <location>
        <begin position="526"/>
        <end position="547"/>
    </location>
</feature>
<dbReference type="Proteomes" id="UP000694571">
    <property type="component" value="Unplaced"/>
</dbReference>
<dbReference type="NCBIfam" id="TIGR01236">
    <property type="entry name" value="D1pyr5carbox1"/>
    <property type="match status" value="1"/>
</dbReference>
<evidence type="ECO:0000256" key="14">
    <source>
        <dbReference type="SAM" id="MobiDB-lite"/>
    </source>
</evidence>
<evidence type="ECO:0000256" key="11">
    <source>
        <dbReference type="RuleBase" id="RU003345"/>
    </source>
</evidence>
<dbReference type="GO" id="GO:0005759">
    <property type="term" value="C:mitochondrial matrix"/>
    <property type="evidence" value="ECO:0007669"/>
    <property type="project" value="UniProtKB-SubCell"/>
</dbReference>
<comment type="catalytic activity">
    <reaction evidence="9 12">
        <text>L-glutamate 5-semialdehyde + NAD(+) + H2O = L-glutamate + NADH + 2 H(+)</text>
        <dbReference type="Rhea" id="RHEA:30235"/>
        <dbReference type="ChEBI" id="CHEBI:15377"/>
        <dbReference type="ChEBI" id="CHEBI:15378"/>
        <dbReference type="ChEBI" id="CHEBI:29985"/>
        <dbReference type="ChEBI" id="CHEBI:57540"/>
        <dbReference type="ChEBI" id="CHEBI:57945"/>
        <dbReference type="ChEBI" id="CHEBI:58066"/>
        <dbReference type="EC" id="1.2.1.88"/>
    </reaction>
</comment>
<reference evidence="16" key="1">
    <citation type="submission" date="2025-08" db="UniProtKB">
        <authorList>
            <consortium name="Ensembl"/>
        </authorList>
    </citation>
    <scope>IDENTIFICATION</scope>
</reference>
<evidence type="ECO:0000259" key="15">
    <source>
        <dbReference type="Pfam" id="PF00171"/>
    </source>
</evidence>
<dbReference type="InterPro" id="IPR015590">
    <property type="entry name" value="Aldehyde_DH_dom"/>
</dbReference>
<evidence type="ECO:0000256" key="9">
    <source>
        <dbReference type="ARBA" id="ARBA00048142"/>
    </source>
</evidence>
<evidence type="ECO:0000256" key="6">
    <source>
        <dbReference type="ARBA" id="ARBA00023027"/>
    </source>
</evidence>
<dbReference type="Gene3D" id="3.40.605.10">
    <property type="entry name" value="Aldehyde Dehydrogenase, Chain A, domain 1"/>
    <property type="match status" value="2"/>
</dbReference>
<evidence type="ECO:0000256" key="13">
    <source>
        <dbReference type="RuleBase" id="RU366030"/>
    </source>
</evidence>
<proteinExistence type="inferred from homology"/>
<dbReference type="InterPro" id="IPR016160">
    <property type="entry name" value="Ald_DH_CS_CYS"/>
</dbReference>
<dbReference type="InterPro" id="IPR016161">
    <property type="entry name" value="Ald_DH/histidinol_DH"/>
</dbReference>
<name>A0A8D1NFQ2_PIG</name>
<dbReference type="PANTHER" id="PTHR14516">
    <property type="entry name" value="1-PYRROLINE-5-CARBOXYLATE DEHYDROGENASE FAMILY MEMBER"/>
    <property type="match status" value="1"/>
</dbReference>
<dbReference type="AlphaFoldDB" id="A0A8D1NFQ2"/>
<dbReference type="PANTHER" id="PTHR14516:SF3">
    <property type="entry name" value="DELTA-1-PYRROLINE-5-CARBOXYLATE DEHYDROGENASE, MITOCHONDRIAL"/>
    <property type="match status" value="1"/>
</dbReference>
<dbReference type="GO" id="GO:0010133">
    <property type="term" value="P:L-proline catabolic process to L-glutamate"/>
    <property type="evidence" value="ECO:0007669"/>
    <property type="project" value="UniProtKB-UniRule"/>
</dbReference>
<keyword evidence="5 11" id="KW-0560">Oxidoreductase</keyword>
<dbReference type="Pfam" id="PF00171">
    <property type="entry name" value="Aldedh"/>
    <property type="match status" value="1"/>
</dbReference>
<evidence type="ECO:0000256" key="12">
    <source>
        <dbReference type="RuleBase" id="RU366016"/>
    </source>
</evidence>
<keyword evidence="4" id="KW-0809">Transit peptide</keyword>
<dbReference type="SUPFAM" id="SSF53720">
    <property type="entry name" value="ALDH-like"/>
    <property type="match status" value="1"/>
</dbReference>
<evidence type="ECO:0000256" key="3">
    <source>
        <dbReference type="ARBA" id="ARBA00009986"/>
    </source>
</evidence>
<comment type="similarity">
    <text evidence="3 11">Belongs to the aldehyde dehydrogenase family.</text>
</comment>
<organism evidence="16 17">
    <name type="scientific">Sus scrofa</name>
    <name type="common">Pig</name>
    <dbReference type="NCBI Taxonomy" id="9823"/>
    <lineage>
        <taxon>Eukaryota</taxon>
        <taxon>Metazoa</taxon>
        <taxon>Chordata</taxon>
        <taxon>Craniata</taxon>
        <taxon>Vertebrata</taxon>
        <taxon>Euteleostomi</taxon>
        <taxon>Mammalia</taxon>
        <taxon>Eutheria</taxon>
        <taxon>Laurasiatheria</taxon>
        <taxon>Artiodactyla</taxon>
        <taxon>Suina</taxon>
        <taxon>Suidae</taxon>
        <taxon>Sus</taxon>
    </lineage>
</organism>
<evidence type="ECO:0000256" key="10">
    <source>
        <dbReference type="PROSITE-ProRule" id="PRU10007"/>
    </source>
</evidence>